<dbReference type="InterPro" id="IPR011992">
    <property type="entry name" value="EF-hand-dom_pair"/>
</dbReference>
<dbReference type="SUPFAM" id="SSF47473">
    <property type="entry name" value="EF-hand"/>
    <property type="match status" value="1"/>
</dbReference>
<evidence type="ECO:0000313" key="4">
    <source>
        <dbReference type="EMBL" id="KOS22859.1"/>
    </source>
</evidence>
<comment type="caution">
    <text evidence="4">The sequence shown here is derived from an EMBL/GenBank/DDBJ whole genome shotgun (WGS) entry which is preliminary data.</text>
</comment>
<dbReference type="STRING" id="150374.A0A0M9VX71"/>
<dbReference type="GO" id="GO:0071341">
    <property type="term" value="C:medial cortical node"/>
    <property type="evidence" value="ECO:0007669"/>
    <property type="project" value="EnsemblFungi"/>
</dbReference>
<keyword evidence="2" id="KW-0677">Repeat</keyword>
<dbReference type="EMBL" id="LGSR01000002">
    <property type="protein sequence ID" value="KOS22859.1"/>
    <property type="molecule type" value="Genomic_DNA"/>
</dbReference>
<gene>
    <name evidence="4" type="ORF">ESCO_004003</name>
</gene>
<dbReference type="GO" id="GO:1903475">
    <property type="term" value="P:mitotic actomyosin contractile ring assembly"/>
    <property type="evidence" value="ECO:0007669"/>
    <property type="project" value="EnsemblFungi"/>
</dbReference>
<name>A0A0M9VX71_ESCWE</name>
<dbReference type="FunFam" id="1.10.238.10:FF:000001">
    <property type="entry name" value="Calmodulin 1"/>
    <property type="match status" value="1"/>
</dbReference>
<dbReference type="GO" id="GO:0016460">
    <property type="term" value="C:myosin II complex"/>
    <property type="evidence" value="ECO:0007669"/>
    <property type="project" value="EnsemblFungi"/>
</dbReference>
<protein>
    <recommendedName>
        <fullName evidence="1">Calmodulin</fullName>
    </recommendedName>
</protein>
<dbReference type="AlphaFoldDB" id="A0A0M9VX71"/>
<feature type="domain" description="EF-hand" evidence="3">
    <location>
        <begin position="80"/>
        <end position="115"/>
    </location>
</feature>
<accession>A0A0M9VX71</accession>
<dbReference type="PROSITE" id="PS50222">
    <property type="entry name" value="EF_HAND_2"/>
    <property type="match status" value="1"/>
</dbReference>
<dbReference type="PANTHER" id="PTHR23048:SF0">
    <property type="entry name" value="CALMODULIN LIKE 3"/>
    <property type="match status" value="1"/>
</dbReference>
<dbReference type="InterPro" id="IPR050230">
    <property type="entry name" value="CALM/Myosin/TropC-like"/>
</dbReference>
<dbReference type="OrthoDB" id="26525at2759"/>
<evidence type="ECO:0000256" key="1">
    <source>
        <dbReference type="ARBA" id="ARBA00020786"/>
    </source>
</evidence>
<keyword evidence="5" id="KW-1185">Reference proteome</keyword>
<organism evidence="4 5">
    <name type="scientific">Escovopsis weberi</name>
    <dbReference type="NCBI Taxonomy" id="150374"/>
    <lineage>
        <taxon>Eukaryota</taxon>
        <taxon>Fungi</taxon>
        <taxon>Dikarya</taxon>
        <taxon>Ascomycota</taxon>
        <taxon>Pezizomycotina</taxon>
        <taxon>Sordariomycetes</taxon>
        <taxon>Hypocreomycetidae</taxon>
        <taxon>Hypocreales</taxon>
        <taxon>Hypocreaceae</taxon>
        <taxon>Escovopsis</taxon>
    </lineage>
</organism>
<evidence type="ECO:0000313" key="5">
    <source>
        <dbReference type="Proteomes" id="UP000053831"/>
    </source>
</evidence>
<dbReference type="CDD" id="cd00051">
    <property type="entry name" value="EFh"/>
    <property type="match status" value="1"/>
</dbReference>
<dbReference type="Proteomes" id="UP000053831">
    <property type="component" value="Unassembled WGS sequence"/>
</dbReference>
<evidence type="ECO:0000256" key="2">
    <source>
        <dbReference type="ARBA" id="ARBA00022737"/>
    </source>
</evidence>
<evidence type="ECO:0000259" key="3">
    <source>
        <dbReference type="PROSITE" id="PS50222"/>
    </source>
</evidence>
<dbReference type="GO" id="GO:0005509">
    <property type="term" value="F:calcium ion binding"/>
    <property type="evidence" value="ECO:0007669"/>
    <property type="project" value="InterPro"/>
</dbReference>
<dbReference type="GO" id="GO:0110085">
    <property type="term" value="C:mitotic actomyosin contractile ring"/>
    <property type="evidence" value="ECO:0007669"/>
    <property type="project" value="EnsemblFungi"/>
</dbReference>
<reference evidence="4 5" key="1">
    <citation type="submission" date="2015-07" db="EMBL/GenBank/DDBJ databases">
        <title>The genome of the fungus Escovopsis weberi, a specialized disease agent of ant agriculture.</title>
        <authorList>
            <person name="de Man T.J."/>
            <person name="Stajich J.E."/>
            <person name="Kubicek C.P."/>
            <person name="Chenthamara K."/>
            <person name="Atanasova L."/>
            <person name="Druzhinina I.S."/>
            <person name="Birnbaum S."/>
            <person name="Barribeau S.M."/>
            <person name="Teiling C."/>
            <person name="Suen G."/>
            <person name="Currie C."/>
            <person name="Gerardo N.M."/>
        </authorList>
    </citation>
    <scope>NUCLEOTIDE SEQUENCE [LARGE SCALE GENOMIC DNA]</scope>
</reference>
<dbReference type="Pfam" id="PF13499">
    <property type="entry name" value="EF-hand_7"/>
    <property type="match status" value="1"/>
</dbReference>
<sequence length="147" mass="16474">MAPNQFDTQASTNYKEAFALFDKRGGGRCAIDTLGDLLRACGQNPTLTEIKELEKGLGNDFDFETFQRILNRPGGFREPGEPEEYCRGFRVFDKDMTGYIGVGQLKYILTNLGEKMTEEEVDELLKAVDTSSGQVNYTELVRTILAN</sequence>
<dbReference type="PANTHER" id="PTHR23048">
    <property type="entry name" value="MYOSIN LIGHT CHAIN 1, 3"/>
    <property type="match status" value="1"/>
</dbReference>
<proteinExistence type="predicted"/>
<dbReference type="InterPro" id="IPR002048">
    <property type="entry name" value="EF_hand_dom"/>
</dbReference>
<dbReference type="Gene3D" id="1.10.238.10">
    <property type="entry name" value="EF-hand"/>
    <property type="match status" value="2"/>
</dbReference>